<evidence type="ECO:0000256" key="2">
    <source>
        <dbReference type="SAM" id="Coils"/>
    </source>
</evidence>
<dbReference type="PANTHER" id="PTHR30204:SF97">
    <property type="entry name" value="MERR FAMILY REGULATORY PROTEIN"/>
    <property type="match status" value="1"/>
</dbReference>
<dbReference type="Proteomes" id="UP000183810">
    <property type="component" value="Chromosome"/>
</dbReference>
<protein>
    <submittedName>
        <fullName evidence="4">MerR family transcriptional regulator</fullName>
    </submittedName>
</protein>
<name>A0A1J0VLS8_9NOCA</name>
<evidence type="ECO:0000313" key="4">
    <source>
        <dbReference type="EMBL" id="APE32978.1"/>
    </source>
</evidence>
<feature type="coiled-coil region" evidence="2">
    <location>
        <begin position="86"/>
        <end position="113"/>
    </location>
</feature>
<dbReference type="SUPFAM" id="SSF46955">
    <property type="entry name" value="Putative DNA-binding domain"/>
    <property type="match status" value="1"/>
</dbReference>
<dbReference type="InterPro" id="IPR047057">
    <property type="entry name" value="MerR_fam"/>
</dbReference>
<accession>A0A1J0VLS8</accession>
<evidence type="ECO:0000256" key="1">
    <source>
        <dbReference type="ARBA" id="ARBA00023125"/>
    </source>
</evidence>
<reference evidence="4" key="1">
    <citation type="submission" date="2016-11" db="EMBL/GenBank/DDBJ databases">
        <authorList>
            <person name="Jaros S."/>
            <person name="Januszkiewicz K."/>
            <person name="Wedrychowicz H."/>
        </authorList>
    </citation>
    <scope>NUCLEOTIDE SEQUENCE [LARGE SCALE GENOMIC DNA]</scope>
    <source>
        <strain evidence="4">Y48</strain>
    </source>
</reference>
<keyword evidence="5" id="KW-1185">Reference proteome</keyword>
<organism evidence="4 5">
    <name type="scientific">Nocardia mangyaensis</name>
    <dbReference type="NCBI Taxonomy" id="2213200"/>
    <lineage>
        <taxon>Bacteria</taxon>
        <taxon>Bacillati</taxon>
        <taxon>Actinomycetota</taxon>
        <taxon>Actinomycetes</taxon>
        <taxon>Mycobacteriales</taxon>
        <taxon>Nocardiaceae</taxon>
        <taxon>Nocardia</taxon>
    </lineage>
</organism>
<dbReference type="RefSeq" id="WP_071926016.1">
    <property type="nucleotide sequence ID" value="NZ_CP018082.1"/>
</dbReference>
<dbReference type="GO" id="GO:0003700">
    <property type="term" value="F:DNA-binding transcription factor activity"/>
    <property type="evidence" value="ECO:0007669"/>
    <property type="project" value="InterPro"/>
</dbReference>
<gene>
    <name evidence="4" type="ORF">BOX37_02210</name>
</gene>
<evidence type="ECO:0000259" key="3">
    <source>
        <dbReference type="PROSITE" id="PS50937"/>
    </source>
</evidence>
<keyword evidence="2" id="KW-0175">Coiled coil</keyword>
<dbReference type="SMART" id="SM00422">
    <property type="entry name" value="HTH_MERR"/>
    <property type="match status" value="1"/>
</dbReference>
<dbReference type="KEGG" id="nsl:BOX37_02210"/>
<dbReference type="PROSITE" id="PS00552">
    <property type="entry name" value="HTH_MERR_1"/>
    <property type="match status" value="1"/>
</dbReference>
<feature type="domain" description="HTH merR-type" evidence="3">
    <location>
        <begin position="5"/>
        <end position="73"/>
    </location>
</feature>
<dbReference type="PANTHER" id="PTHR30204">
    <property type="entry name" value="REDOX-CYCLING DRUG-SENSING TRANSCRIPTIONAL ACTIVATOR SOXR"/>
    <property type="match status" value="1"/>
</dbReference>
<dbReference type="GO" id="GO:0003677">
    <property type="term" value="F:DNA binding"/>
    <property type="evidence" value="ECO:0007669"/>
    <property type="project" value="UniProtKB-KW"/>
</dbReference>
<dbReference type="AlphaFoldDB" id="A0A1J0VLS8"/>
<dbReference type="Gene3D" id="1.10.1660.10">
    <property type="match status" value="1"/>
</dbReference>
<evidence type="ECO:0000313" key="5">
    <source>
        <dbReference type="Proteomes" id="UP000183810"/>
    </source>
</evidence>
<dbReference type="InterPro" id="IPR009061">
    <property type="entry name" value="DNA-bd_dom_put_sf"/>
</dbReference>
<keyword evidence="1" id="KW-0238">DNA-binding</keyword>
<dbReference type="EMBL" id="CP018082">
    <property type="protein sequence ID" value="APE32978.1"/>
    <property type="molecule type" value="Genomic_DNA"/>
</dbReference>
<dbReference type="PROSITE" id="PS50937">
    <property type="entry name" value="HTH_MERR_2"/>
    <property type="match status" value="1"/>
</dbReference>
<sequence length="125" mass="14345">MREVTVRIGELAEQAGVSVRSLRYYEEHGLLASTRSSGGQRTYTDDAVARVHLLQRLYAAGLSSRTIVDLMPCVDKPSAEQTDETWARLLEEREQLDQRITELLRTRDTLDEIITVNRDHRQSYP</sequence>
<dbReference type="PRINTS" id="PR00040">
    <property type="entry name" value="HTHMERR"/>
</dbReference>
<proteinExistence type="predicted"/>
<dbReference type="Pfam" id="PF13411">
    <property type="entry name" value="MerR_1"/>
    <property type="match status" value="1"/>
</dbReference>
<dbReference type="InterPro" id="IPR000551">
    <property type="entry name" value="MerR-type_HTH_dom"/>
</dbReference>